<evidence type="ECO:0000313" key="1">
    <source>
        <dbReference type="EMBL" id="ETP49465.1"/>
    </source>
</evidence>
<sequence>MASRKITRCRGARGQLALYNPHIVPAEVAQELEVVYGFRPKGMKRIYNAEWQTVCSFLLIDATAEAPGCLADVMISQRKGDFPPVAFMFIHKDAPGFSVENAFDRKEGQAPLEKLLKAEKAFENAFAIAVLPIPRFTELQLLAVSNSMQIKIFTGIATKCAAGIHTALLIFLSCTVFSLSSAAKIMVSVHEKHAFQITEKADQLNERMSDELLTRKHAMDTLKINFPFLSVDECDMLLDLFGSIASIAQAGAENLLDVTVLSTSAAQAIEEFFRSEYVVE</sequence>
<evidence type="ECO:0000313" key="2">
    <source>
        <dbReference type="Proteomes" id="UP000018948"/>
    </source>
</evidence>
<organism evidence="1 2">
    <name type="scientific">Phytophthora nicotianae P10297</name>
    <dbReference type="NCBI Taxonomy" id="1317064"/>
    <lineage>
        <taxon>Eukaryota</taxon>
        <taxon>Sar</taxon>
        <taxon>Stramenopiles</taxon>
        <taxon>Oomycota</taxon>
        <taxon>Peronosporomycetes</taxon>
        <taxon>Peronosporales</taxon>
        <taxon>Peronosporaceae</taxon>
        <taxon>Phytophthora</taxon>
    </lineage>
</organism>
<protein>
    <submittedName>
        <fullName evidence="1">Uncharacterized protein</fullName>
    </submittedName>
</protein>
<dbReference type="EMBL" id="ANIY01001096">
    <property type="protein sequence ID" value="ETP49465.1"/>
    <property type="molecule type" value="Genomic_DNA"/>
</dbReference>
<comment type="caution">
    <text evidence="1">The sequence shown here is derived from an EMBL/GenBank/DDBJ whole genome shotgun (WGS) entry which is preliminary data.</text>
</comment>
<gene>
    <name evidence="1" type="ORF">F442_05013</name>
</gene>
<dbReference type="OrthoDB" id="78604at2759"/>
<name>W2ZR20_PHYNI</name>
<proteinExistence type="predicted"/>
<reference evidence="1 2" key="1">
    <citation type="submission" date="2013-11" db="EMBL/GenBank/DDBJ databases">
        <title>The Genome Sequence of Phytophthora parasitica P10297.</title>
        <authorList>
            <consortium name="The Broad Institute Genomics Platform"/>
            <person name="Russ C."/>
            <person name="Tyler B."/>
            <person name="Panabieres F."/>
            <person name="Shan W."/>
            <person name="Tripathy S."/>
            <person name="Grunwald N."/>
            <person name="Machado M."/>
            <person name="Johnson C.S."/>
            <person name="Walker B."/>
            <person name="Young S.K."/>
            <person name="Zeng Q."/>
            <person name="Gargeya S."/>
            <person name="Fitzgerald M."/>
            <person name="Haas B."/>
            <person name="Abouelleil A."/>
            <person name="Allen A.W."/>
            <person name="Alvarado L."/>
            <person name="Arachchi H.M."/>
            <person name="Berlin A.M."/>
            <person name="Chapman S.B."/>
            <person name="Gainer-Dewar J."/>
            <person name="Goldberg J."/>
            <person name="Griggs A."/>
            <person name="Gujja S."/>
            <person name="Hansen M."/>
            <person name="Howarth C."/>
            <person name="Imamovic A."/>
            <person name="Ireland A."/>
            <person name="Larimer J."/>
            <person name="McCowan C."/>
            <person name="Murphy C."/>
            <person name="Pearson M."/>
            <person name="Poon T.W."/>
            <person name="Priest M."/>
            <person name="Roberts A."/>
            <person name="Saif S."/>
            <person name="Shea T."/>
            <person name="Sisk P."/>
            <person name="Sykes S."/>
            <person name="Wortman J."/>
            <person name="Nusbaum C."/>
            <person name="Birren B."/>
        </authorList>
    </citation>
    <scope>NUCLEOTIDE SEQUENCE [LARGE SCALE GENOMIC DNA]</scope>
    <source>
        <strain evidence="1 2">P10297</strain>
    </source>
</reference>
<dbReference type="Proteomes" id="UP000018948">
    <property type="component" value="Unassembled WGS sequence"/>
</dbReference>
<accession>W2ZR20</accession>
<dbReference type="AlphaFoldDB" id="W2ZR20"/>